<dbReference type="RefSeq" id="WP_377488207.1">
    <property type="nucleotide sequence ID" value="NZ_JBHUOX010000017.1"/>
</dbReference>
<feature type="signal peptide" evidence="2">
    <location>
        <begin position="1"/>
        <end position="21"/>
    </location>
</feature>
<keyword evidence="2" id="KW-0732">Signal</keyword>
<evidence type="ECO:0000256" key="1">
    <source>
        <dbReference type="SAM" id="MobiDB-lite"/>
    </source>
</evidence>
<proteinExistence type="predicted"/>
<evidence type="ECO:0000256" key="2">
    <source>
        <dbReference type="SAM" id="SignalP"/>
    </source>
</evidence>
<evidence type="ECO:0008006" key="5">
    <source>
        <dbReference type="Google" id="ProtNLM"/>
    </source>
</evidence>
<feature type="compositionally biased region" description="Low complexity" evidence="1">
    <location>
        <begin position="50"/>
        <end position="60"/>
    </location>
</feature>
<dbReference type="PROSITE" id="PS51257">
    <property type="entry name" value="PROKAR_LIPOPROTEIN"/>
    <property type="match status" value="1"/>
</dbReference>
<protein>
    <recommendedName>
        <fullName evidence="5">Secreted protein</fullName>
    </recommendedName>
</protein>
<accession>A0ABW6BZE9</accession>
<feature type="chain" id="PRO_5045930349" description="Secreted protein" evidence="2">
    <location>
        <begin position="22"/>
        <end position="66"/>
    </location>
</feature>
<sequence length="66" mass="6996">MNRNKASILAALFLSSSFLLASCGGEPEGEHLPPEATQGDYLGHDDLDTTDTANDTTLTDSTQLVQ</sequence>
<evidence type="ECO:0000313" key="4">
    <source>
        <dbReference type="Proteomes" id="UP001597641"/>
    </source>
</evidence>
<evidence type="ECO:0000313" key="3">
    <source>
        <dbReference type="EMBL" id="MFD3002571.1"/>
    </source>
</evidence>
<organism evidence="3 4">
    <name type="scientific">Pontibacter toksunensis</name>
    <dbReference type="NCBI Taxonomy" id="1332631"/>
    <lineage>
        <taxon>Bacteria</taxon>
        <taxon>Pseudomonadati</taxon>
        <taxon>Bacteroidota</taxon>
        <taxon>Cytophagia</taxon>
        <taxon>Cytophagales</taxon>
        <taxon>Hymenobacteraceae</taxon>
        <taxon>Pontibacter</taxon>
    </lineage>
</organism>
<gene>
    <name evidence="3" type="ORF">ACFS7Z_19520</name>
</gene>
<dbReference type="Proteomes" id="UP001597641">
    <property type="component" value="Unassembled WGS sequence"/>
</dbReference>
<keyword evidence="4" id="KW-1185">Reference proteome</keyword>
<reference evidence="4" key="1">
    <citation type="journal article" date="2019" name="Int. J. Syst. Evol. Microbiol.">
        <title>The Global Catalogue of Microorganisms (GCM) 10K type strain sequencing project: providing services to taxonomists for standard genome sequencing and annotation.</title>
        <authorList>
            <consortium name="The Broad Institute Genomics Platform"/>
            <consortium name="The Broad Institute Genome Sequencing Center for Infectious Disease"/>
            <person name="Wu L."/>
            <person name="Ma J."/>
        </authorList>
    </citation>
    <scope>NUCLEOTIDE SEQUENCE [LARGE SCALE GENOMIC DNA]</scope>
    <source>
        <strain evidence="4">KCTC 23984</strain>
    </source>
</reference>
<comment type="caution">
    <text evidence="3">The sequence shown here is derived from an EMBL/GenBank/DDBJ whole genome shotgun (WGS) entry which is preliminary data.</text>
</comment>
<name>A0ABW6BZE9_9BACT</name>
<feature type="region of interest" description="Disordered" evidence="1">
    <location>
        <begin position="24"/>
        <end position="66"/>
    </location>
</feature>
<dbReference type="EMBL" id="JBHUOX010000017">
    <property type="protein sequence ID" value="MFD3002571.1"/>
    <property type="molecule type" value="Genomic_DNA"/>
</dbReference>